<dbReference type="EMBL" id="GG704974">
    <property type="protein sequence ID" value="EEY94791.1"/>
    <property type="molecule type" value="Genomic_DNA"/>
</dbReference>
<dbReference type="HOGENOM" id="CLU_072010_3_0_6"/>
<accession>D0SGT5</accession>
<dbReference type="Pfam" id="PF02384">
    <property type="entry name" value="N6_Mtase"/>
    <property type="match status" value="1"/>
</dbReference>
<sequence length="241" mass="27384">MNSHVDFEPTKKKFSFQELEKLFDEIFLKIDRSKSRFEVFKDFVTCSACALRNSLSGISKNLVVQSLEDEYHKIMAKYSKEDKSNIHHLFGLLIAMMEARALPHDVLGDLYMRFEFGSSHNGQHFTPTHISNLLAVMNSGQIPELIKQKGYVSCVDPACGAGSTLLAKVKCVIDGGFNPAKHLYMEGTDIDRLVALMCYVQLSLWNVPGRVFVGDSLTLKMREMWITPAYVHGAWYRKLNH</sequence>
<evidence type="ECO:0000313" key="4">
    <source>
        <dbReference type="Proteomes" id="UP000012047"/>
    </source>
</evidence>
<comment type="similarity">
    <text evidence="1">Belongs to the N(4)/N(6)-methyltransferase family.</text>
</comment>
<dbReference type="InterPro" id="IPR029063">
    <property type="entry name" value="SAM-dependent_MTases_sf"/>
</dbReference>
<proteinExistence type="inferred from homology"/>
<dbReference type="Gene3D" id="3.40.50.150">
    <property type="entry name" value="Vaccinia Virus protein VP39"/>
    <property type="match status" value="1"/>
</dbReference>
<dbReference type="InterPro" id="IPR003356">
    <property type="entry name" value="DNA_methylase_A-5"/>
</dbReference>
<feature type="domain" description="DNA methylase adenine-specific" evidence="2">
    <location>
        <begin position="105"/>
        <end position="220"/>
    </location>
</feature>
<name>D0SGT5_ACIJO</name>
<dbReference type="SUPFAM" id="SSF53335">
    <property type="entry name" value="S-adenosyl-L-methionine-dependent methyltransferases"/>
    <property type="match status" value="1"/>
</dbReference>
<dbReference type="AlphaFoldDB" id="D0SGT5"/>
<evidence type="ECO:0000313" key="3">
    <source>
        <dbReference type="EMBL" id="EEY94791.1"/>
    </source>
</evidence>
<dbReference type="GO" id="GO:0003677">
    <property type="term" value="F:DNA binding"/>
    <property type="evidence" value="ECO:0007669"/>
    <property type="project" value="InterPro"/>
</dbReference>
<protein>
    <recommendedName>
        <fullName evidence="2">DNA methylase adenine-specific domain-containing protein</fullName>
    </recommendedName>
</protein>
<dbReference type="RefSeq" id="WP_004895522.1">
    <property type="nucleotide sequence ID" value="NZ_GG704974.1"/>
</dbReference>
<dbReference type="eggNOG" id="COG0286">
    <property type="taxonomic scope" value="Bacteria"/>
</dbReference>
<dbReference type="Proteomes" id="UP000012047">
    <property type="component" value="Unassembled WGS sequence"/>
</dbReference>
<gene>
    <name evidence="3" type="ORF">HMPREF0016_03058</name>
</gene>
<evidence type="ECO:0000256" key="1">
    <source>
        <dbReference type="ARBA" id="ARBA00006594"/>
    </source>
</evidence>
<reference evidence="4" key="1">
    <citation type="journal article" date="2012" name="PLoS ONE">
        <title>The success of Acinetobacter species; genetic, metabolic and virulence attributes.</title>
        <authorList>
            <person name="Peleg A.Y."/>
            <person name="de Breij A."/>
            <person name="Adams M.D."/>
            <person name="Cerqueira G.M."/>
            <person name="Mocali S."/>
            <person name="Galardini M."/>
            <person name="Nibbering P.H."/>
            <person name="Earl A.M."/>
            <person name="Ward D.V."/>
            <person name="Paterson D.L."/>
            <person name="Seifert H."/>
            <person name="Dijkshoorn L."/>
        </authorList>
    </citation>
    <scope>NUCLEOTIDE SEQUENCE [LARGE SCALE GENOMIC DNA]</scope>
    <source>
        <strain evidence="4">SH046</strain>
    </source>
</reference>
<organism evidence="3 4">
    <name type="scientific">Acinetobacter johnsonii SH046</name>
    <dbReference type="NCBI Taxonomy" id="575586"/>
    <lineage>
        <taxon>Bacteria</taxon>
        <taxon>Pseudomonadati</taxon>
        <taxon>Pseudomonadota</taxon>
        <taxon>Gammaproteobacteria</taxon>
        <taxon>Moraxellales</taxon>
        <taxon>Moraxellaceae</taxon>
        <taxon>Acinetobacter</taxon>
    </lineage>
</organism>
<dbReference type="GO" id="GO:0008170">
    <property type="term" value="F:N-methyltransferase activity"/>
    <property type="evidence" value="ECO:0007669"/>
    <property type="project" value="InterPro"/>
</dbReference>
<evidence type="ECO:0000259" key="2">
    <source>
        <dbReference type="Pfam" id="PF02384"/>
    </source>
</evidence>